<dbReference type="InterPro" id="IPR002591">
    <property type="entry name" value="Phosphodiest/P_Trfase"/>
</dbReference>
<dbReference type="PANTHER" id="PTHR10151">
    <property type="entry name" value="ECTONUCLEOTIDE PYROPHOSPHATASE/PHOSPHODIESTERASE"/>
    <property type="match status" value="1"/>
</dbReference>
<evidence type="ECO:0000313" key="2">
    <source>
        <dbReference type="Proteomes" id="UP001300496"/>
    </source>
</evidence>
<dbReference type="SUPFAM" id="SSF53649">
    <property type="entry name" value="Alkaline phosphatase-like"/>
    <property type="match status" value="1"/>
</dbReference>
<accession>A0ABT2P7R5</accession>
<dbReference type="Gene3D" id="3.40.720.10">
    <property type="entry name" value="Alkaline Phosphatase, subunit A"/>
    <property type="match status" value="1"/>
</dbReference>
<dbReference type="RefSeq" id="WP_261605326.1">
    <property type="nucleotide sequence ID" value="NZ_JAODOR010000001.1"/>
</dbReference>
<dbReference type="Pfam" id="PF01663">
    <property type="entry name" value="Phosphodiest"/>
    <property type="match status" value="1"/>
</dbReference>
<dbReference type="EMBL" id="JAODOR010000001">
    <property type="protein sequence ID" value="MCT9000765.1"/>
    <property type="molecule type" value="Genomic_DNA"/>
</dbReference>
<protein>
    <submittedName>
        <fullName evidence="1">Alkaline phosphatase family protein</fullName>
    </submittedName>
</protein>
<gene>
    <name evidence="1" type="ORF">N4R40_00065</name>
</gene>
<reference evidence="1 2" key="1">
    <citation type="journal article" date="2024" name="Int. J. Syst. Evol. Microbiol.">
        <title>Microbacterium memoriense sp. nov., a member of the Actinomycetota from marine beach sediment of the north coast of Portugal.</title>
        <authorList>
            <person name="Santos J.D.N.D."/>
            <person name="Klimek D."/>
            <person name="Calusinska M."/>
            <person name="Lobo-da-Cunha A."/>
            <person name="Catita J."/>
            <person name="Goncalves H."/>
            <person name="Gonzalez I."/>
            <person name="Lage O.M."/>
        </authorList>
    </citation>
    <scope>NUCLEOTIDE SEQUENCE [LARGE SCALE GENOMIC DNA]</scope>
    <source>
        <strain evidence="1 2">PMIC_1C1B</strain>
    </source>
</reference>
<dbReference type="InterPro" id="IPR017850">
    <property type="entry name" value="Alkaline_phosphatase_core_sf"/>
</dbReference>
<keyword evidence="2" id="KW-1185">Reference proteome</keyword>
<name>A0ABT2P7R5_9MICO</name>
<dbReference type="PANTHER" id="PTHR10151:SF120">
    <property type="entry name" value="BIS(5'-ADENOSYL)-TRIPHOSPHATASE"/>
    <property type="match status" value="1"/>
</dbReference>
<dbReference type="Proteomes" id="UP001300496">
    <property type="component" value="Unassembled WGS sequence"/>
</dbReference>
<organism evidence="1 2">
    <name type="scientific">Microbacterium memoriense</name>
    <dbReference type="NCBI Taxonomy" id="2978350"/>
    <lineage>
        <taxon>Bacteria</taxon>
        <taxon>Bacillati</taxon>
        <taxon>Actinomycetota</taxon>
        <taxon>Actinomycetes</taxon>
        <taxon>Micrococcales</taxon>
        <taxon>Microbacteriaceae</taxon>
        <taxon>Microbacterium</taxon>
    </lineage>
</organism>
<comment type="caution">
    <text evidence="1">The sequence shown here is derived from an EMBL/GenBank/DDBJ whole genome shotgun (WGS) entry which is preliminary data.</text>
</comment>
<sequence>MSLSLPADPLSARSLTGVLPQLLGSMTGTPGWFPEARSAIVVMVDGLGRANLSARAGHARFLTTRMAKKDAARTVFPSTTASALTSLLTGESPGIHGIVGYSVRVPGAGRAVNQLQGWETDGLDPESWQRSEPLLAREAAAGRPCFVVSKPSYAATGFTRAIQRGATFVGVTAPAERLSEAARIAARHPGALIYVYLSEMDATGHTYGWESDRWLSKLETLDGDVQRFDEALQNGVGAVLTADHGMIDVPAHRQVLLGADDPLLTDVAVIAGEPRMLHLYAAEGGADGVLERWRVAEGERAWVMSRDEAISAGLFGPDVALDVAPRIGDVLVAARSGVAYYDDRVADKRPQRMIGQHGSLTDQERIVPLIRLGAFAR</sequence>
<proteinExistence type="predicted"/>
<evidence type="ECO:0000313" key="1">
    <source>
        <dbReference type="EMBL" id="MCT9000765.1"/>
    </source>
</evidence>